<dbReference type="InterPro" id="IPR029063">
    <property type="entry name" value="SAM-dependent_MTases_sf"/>
</dbReference>
<feature type="compositionally biased region" description="Basic and acidic residues" evidence="1">
    <location>
        <begin position="29"/>
        <end position="49"/>
    </location>
</feature>
<dbReference type="Proteomes" id="UP000242414">
    <property type="component" value="Unassembled WGS sequence"/>
</dbReference>
<accession>A0A1X0QT94</accession>
<keyword evidence="3" id="KW-0489">Methyltransferase</keyword>
<sequence>MGNQPSHILKSPFSKRTCQKTNKKRKALSIHDVDTDDQSKEEQGHERARTVASEPLLTTIAGTFSKKRYKPHLEEPTPTLPPSPTYTSNDMYTTETIIVDGRRYQSYNTKYVLPNDDEEQDRLVQVHFIYKYIFNGNFSAPVHDLLSGPVPSTRRNSSGLSRSRLKSETPTPRVLDLACGNGTWVLEMATEYPNAHFYGIDISPNYPTTIKPPNAFFTQFDILSPKGLPFPDDYFDFVFMRQVYTCFSHLDWAVVIKEIRRVLKPGCYVELRDIDPILKNMGPTTYKLFEKYPAFMKERHGVDIDWAKSMYDCLQQIGQMTNMHRVVRGLQCGKTGPVCSLMNNSLRAGLYSYRYFFQTNYKMSSQEYNRIVDKVVNESIDYQSYFNYYCCWGQKPLYDYTALQKVKAQSTPNLRNLQRDIVAGSYVTLPPSHTERRVSLHLPPSPTSTYASMYPLSDDEGHIFGQDSVSDINQFIEGYED</sequence>
<dbReference type="InterPro" id="IPR041698">
    <property type="entry name" value="Methyltransf_25"/>
</dbReference>
<dbReference type="GO" id="GO:0008168">
    <property type="term" value="F:methyltransferase activity"/>
    <property type="evidence" value="ECO:0007669"/>
    <property type="project" value="UniProtKB-KW"/>
</dbReference>
<feature type="compositionally biased region" description="Basic residues" evidence="1">
    <location>
        <begin position="17"/>
        <end position="28"/>
    </location>
</feature>
<dbReference type="EMBL" id="KV922024">
    <property type="protein sequence ID" value="ORE02969.1"/>
    <property type="molecule type" value="Genomic_DNA"/>
</dbReference>
<feature type="region of interest" description="Disordered" evidence="1">
    <location>
        <begin position="1"/>
        <end position="49"/>
    </location>
</feature>
<dbReference type="OrthoDB" id="2013972at2759"/>
<reference evidence="3" key="1">
    <citation type="journal article" date="2016" name="Proc. Natl. Acad. Sci. U.S.A.">
        <title>Lipid metabolic changes in an early divergent fungus govern the establishment of a mutualistic symbiosis with endobacteria.</title>
        <authorList>
            <person name="Lastovetsky O.A."/>
            <person name="Gaspar M.L."/>
            <person name="Mondo S.J."/>
            <person name="LaButti K.M."/>
            <person name="Sandor L."/>
            <person name="Grigoriev I.V."/>
            <person name="Henry S.A."/>
            <person name="Pawlowska T.E."/>
        </authorList>
    </citation>
    <scope>NUCLEOTIDE SEQUENCE [LARGE SCALE GENOMIC DNA]</scope>
    <source>
        <strain evidence="3">ATCC 52814</strain>
    </source>
</reference>
<evidence type="ECO:0000313" key="3">
    <source>
        <dbReference type="EMBL" id="ORE02969.1"/>
    </source>
</evidence>
<dbReference type="VEuPathDB" id="FungiDB:BCV72DRAFT_40464"/>
<dbReference type="SUPFAM" id="SSF53335">
    <property type="entry name" value="S-adenosyl-L-methionine-dependent methyltransferases"/>
    <property type="match status" value="1"/>
</dbReference>
<feature type="domain" description="Methyltransferase" evidence="2">
    <location>
        <begin position="174"/>
        <end position="266"/>
    </location>
</feature>
<feature type="region of interest" description="Disordered" evidence="1">
    <location>
        <begin position="67"/>
        <end position="89"/>
    </location>
</feature>
<dbReference type="PANTHER" id="PTHR43591:SF105">
    <property type="entry name" value="METHYLTRANSFERASE DOMAIN-CONTAINING PROTEIN-RELATED"/>
    <property type="match status" value="1"/>
</dbReference>
<dbReference type="PANTHER" id="PTHR43591">
    <property type="entry name" value="METHYLTRANSFERASE"/>
    <property type="match status" value="1"/>
</dbReference>
<evidence type="ECO:0000259" key="2">
    <source>
        <dbReference type="Pfam" id="PF13649"/>
    </source>
</evidence>
<dbReference type="Pfam" id="PF13649">
    <property type="entry name" value="Methyltransf_25"/>
    <property type="match status" value="1"/>
</dbReference>
<dbReference type="AlphaFoldDB" id="A0A1X0QT94"/>
<dbReference type="CDD" id="cd02440">
    <property type="entry name" value="AdoMet_MTases"/>
    <property type="match status" value="1"/>
</dbReference>
<name>A0A1X0QT94_RHIZD</name>
<dbReference type="Gene3D" id="3.40.50.150">
    <property type="entry name" value="Vaccinia Virus protein VP39"/>
    <property type="match status" value="1"/>
</dbReference>
<proteinExistence type="predicted"/>
<evidence type="ECO:0000256" key="1">
    <source>
        <dbReference type="SAM" id="MobiDB-lite"/>
    </source>
</evidence>
<protein>
    <submittedName>
        <fullName evidence="3">S-adenosyl-L-methionine-dependent methyltransferase</fullName>
    </submittedName>
</protein>
<dbReference type="GO" id="GO:0032259">
    <property type="term" value="P:methylation"/>
    <property type="evidence" value="ECO:0007669"/>
    <property type="project" value="UniProtKB-KW"/>
</dbReference>
<keyword evidence="3" id="KW-0808">Transferase</keyword>
<organism evidence="3">
    <name type="scientific">Rhizopus microsporus var. microsporus</name>
    <dbReference type="NCBI Taxonomy" id="86635"/>
    <lineage>
        <taxon>Eukaryota</taxon>
        <taxon>Fungi</taxon>
        <taxon>Fungi incertae sedis</taxon>
        <taxon>Mucoromycota</taxon>
        <taxon>Mucoromycotina</taxon>
        <taxon>Mucoromycetes</taxon>
        <taxon>Mucorales</taxon>
        <taxon>Mucorineae</taxon>
        <taxon>Rhizopodaceae</taxon>
        <taxon>Rhizopus</taxon>
    </lineage>
</organism>
<gene>
    <name evidence="3" type="ORF">BCV72DRAFT_40464</name>
</gene>